<evidence type="ECO:0000256" key="4">
    <source>
        <dbReference type="ARBA" id="ARBA00038123"/>
    </source>
</evidence>
<feature type="coiled-coil region" evidence="5">
    <location>
        <begin position="393"/>
        <end position="520"/>
    </location>
</feature>
<feature type="coiled-coil region" evidence="5">
    <location>
        <begin position="700"/>
        <end position="874"/>
    </location>
</feature>
<keyword evidence="2" id="KW-0963">Cytoplasm</keyword>
<keyword evidence="5" id="KW-0175">Coiled coil</keyword>
<evidence type="ECO:0000256" key="3">
    <source>
        <dbReference type="ARBA" id="ARBA00023212"/>
    </source>
</evidence>
<accession>A0A2S2P355</accession>
<dbReference type="GO" id="GO:0005814">
    <property type="term" value="C:centriole"/>
    <property type="evidence" value="ECO:0007669"/>
    <property type="project" value="UniProtKB-SubCell"/>
</dbReference>
<feature type="coiled-coil region" evidence="5">
    <location>
        <begin position="945"/>
        <end position="1017"/>
    </location>
</feature>
<dbReference type="PANTHER" id="PTHR20544">
    <property type="entry name" value="CENTROSOMAL PROTEIN CEP135"/>
    <property type="match status" value="1"/>
</dbReference>
<sequence>MNQTEQNERFESIRYQLDALGYRQFMPLDSIDLVSQLIGDLLHTTDSLKQYKNIAQNTLEVARNLEAKSAPYLRDNCSLIQEHNELQLTLKKELENVKILENKIRILEYEKKEWKQENEKLIKKVEHLEDEAVIKNAKLLELGNLFLIPQLETKSNEFKSLRPSIQIDNSDNYKNEEENNILKKKVKELYKETEHLKKNNKHTKFLSSKYSPKQKNQTIKTDADTYIDLRADNEVLRRQLDEALANHSEAMFHLTRVTEEKKSLQRSLNEYINNHSNCDKDISVILENNTCLLELKTKNQSLESKICEYENKLKKSLNDQKQLLEKINLSKNIETELMSEIEKISEEKHLQSQKISQLEQNIQKSKLDKNINTMSWQENKCCTCSNVSVNELKQVFDAERKDYEKKLEKIKKSQLDPLRQEKRSTDLEIAVSKLRAERDEYLYEINCLKKQHNVEILDLKKKIEEMKREEYEKSDRQNILKLRREKDEFAEEIIGLKKEIDFLNSQLKKTRESVKNNEHNKWEYVKQLEDEKYQLIEKHRSLTWESANKQRESEKYLREISHLKAELNRLTAMMDDQKCNQDRLERTLQSTQFAQNATEEQLEHAHVRIEELKLINNKLNDQLIDEQQERHKSHNNTIAIDHQRDTLINDLEKKTKRILQLDSLVTDKEKQIQSLHTKLTDAAKKIANALSLQSETEKMCDHLKHELSNIKAEYKLIESNSSSHQKEKKRLQNDLDMVVQDNKVLRSELEASKKQAEDLKMQLQVYVLEIRRVEEILEVKESERDEILEQFKTLNCEATQLESNNYSLESEAKSTKTLLREKEHRVTDLERQLVDKEDVISSYESQISNLTHQIVSLESQLSSGNNRISKLEQDLYACREICSTVDSAKFNLNERLGHVENLQHKAEEERLRLTDELTVMNTQLERERSKITTIESVLSDSRQECMQLTIIKNDLKERLEDSEQKSKNLGDLLERTKNELAICHSTILTFEKEISSLKRQLNDVKFEKAKLEQARREYHSTTL</sequence>
<comment type="similarity">
    <text evidence="4">Belongs to the CEP135/TSGA10 family.</text>
</comment>
<dbReference type="Gene3D" id="1.20.5.340">
    <property type="match status" value="1"/>
</dbReference>
<evidence type="ECO:0000313" key="6">
    <source>
        <dbReference type="EMBL" id="MBY23855.1"/>
    </source>
</evidence>
<evidence type="ECO:0000256" key="1">
    <source>
        <dbReference type="ARBA" id="ARBA00004114"/>
    </source>
</evidence>
<proteinExistence type="inferred from homology"/>
<comment type="subcellular location">
    <subcellularLocation>
        <location evidence="1">Cytoplasm</location>
        <location evidence="1">Cytoskeleton</location>
        <location evidence="1">Microtubule organizing center</location>
        <location evidence="1">Centrosome</location>
        <location evidence="1">Centriole</location>
    </subcellularLocation>
</comment>
<organism evidence="6">
    <name type="scientific">Schizaphis graminum</name>
    <name type="common">Green bug aphid</name>
    <dbReference type="NCBI Taxonomy" id="13262"/>
    <lineage>
        <taxon>Eukaryota</taxon>
        <taxon>Metazoa</taxon>
        <taxon>Ecdysozoa</taxon>
        <taxon>Arthropoda</taxon>
        <taxon>Hexapoda</taxon>
        <taxon>Insecta</taxon>
        <taxon>Pterygota</taxon>
        <taxon>Neoptera</taxon>
        <taxon>Paraneoptera</taxon>
        <taxon>Hemiptera</taxon>
        <taxon>Sternorrhyncha</taxon>
        <taxon>Aphidomorpha</taxon>
        <taxon>Aphidoidea</taxon>
        <taxon>Aphididae</taxon>
        <taxon>Aphidini</taxon>
        <taxon>Schizaphis</taxon>
    </lineage>
</organism>
<dbReference type="PANTHER" id="PTHR20544:SF0">
    <property type="entry name" value="NUCLEOPROTEIN TPR_MLP1 DOMAIN-CONTAINING PROTEIN"/>
    <property type="match status" value="1"/>
</dbReference>
<feature type="coiled-coil region" evidence="5">
    <location>
        <begin position="226"/>
        <end position="274"/>
    </location>
</feature>
<evidence type="ECO:0000256" key="5">
    <source>
        <dbReference type="SAM" id="Coils"/>
    </source>
</evidence>
<evidence type="ECO:0000256" key="2">
    <source>
        <dbReference type="ARBA" id="ARBA00022490"/>
    </source>
</evidence>
<feature type="coiled-coil region" evidence="5">
    <location>
        <begin position="546"/>
        <end position="629"/>
    </location>
</feature>
<gene>
    <name evidence="6" type="primary">cep135_1</name>
    <name evidence="6" type="ORF">g.17565</name>
</gene>
<dbReference type="EMBL" id="GGMR01011236">
    <property type="protein sequence ID" value="MBY23855.1"/>
    <property type="molecule type" value="Transcribed_RNA"/>
</dbReference>
<protein>
    <submittedName>
        <fullName evidence="6">Centrosomal protein</fullName>
    </submittedName>
</protein>
<dbReference type="InterPro" id="IPR051877">
    <property type="entry name" value="Centriole_BasalBody_StrucProt"/>
</dbReference>
<name>A0A2S2P355_SCHGA</name>
<reference evidence="6" key="1">
    <citation type="submission" date="2018-04" db="EMBL/GenBank/DDBJ databases">
        <title>Transcriptome of Schizaphis graminum biotype I.</title>
        <authorList>
            <person name="Scully E.D."/>
            <person name="Geib S.M."/>
            <person name="Palmer N.A."/>
            <person name="Koch K."/>
            <person name="Bradshaw J."/>
            <person name="Heng-Moss T."/>
            <person name="Sarath G."/>
        </authorList>
    </citation>
    <scope>NUCLEOTIDE SEQUENCE</scope>
</reference>
<feature type="coiled-coil region" evidence="5">
    <location>
        <begin position="48"/>
        <end position="138"/>
    </location>
</feature>
<keyword evidence="3" id="KW-0206">Cytoskeleton</keyword>
<dbReference type="AlphaFoldDB" id="A0A2S2P355"/>
<dbReference type="SUPFAM" id="SSF57997">
    <property type="entry name" value="Tropomyosin"/>
    <property type="match status" value="1"/>
</dbReference>